<keyword evidence="2" id="KW-0472">Membrane</keyword>
<gene>
    <name evidence="3" type="ORF">AALM99_02665</name>
</gene>
<dbReference type="EMBL" id="JBCLSQ010000004">
    <property type="protein sequence ID" value="MEY8537351.1"/>
    <property type="molecule type" value="Genomic_DNA"/>
</dbReference>
<sequence>MKETKKEIQDCLLLEKLKFKQMVKNRQFWQLQLLNVLKIMMALSFWGSILFAFRSFVGLFFIQKAWPGLQTVEGREQALSNIFIIFFFIVVFRFSYALSKGLDIMENTWRFMKHNFIIWSLSFSLMGLKTESVEGIVGDVSQSFQINLVALLLGFSFFAVRQIIQSMIFRKLDQLNVFEKWIPMIRWYEVETRNRQTACNTLNEGKTFQTGFESSTLKIIRFKFKYSRIEMVRILYPEAQAVYWVEADIPSEEPKALDFSDYPFSQDGEKTIENEGRKGQANGD</sequence>
<evidence type="ECO:0000256" key="1">
    <source>
        <dbReference type="SAM" id="MobiDB-lite"/>
    </source>
</evidence>
<dbReference type="Proteomes" id="UP001565242">
    <property type="component" value="Unassembled WGS sequence"/>
</dbReference>
<feature type="transmembrane region" description="Helical" evidence="2">
    <location>
        <begin position="111"/>
        <end position="128"/>
    </location>
</feature>
<keyword evidence="2" id="KW-0812">Transmembrane</keyword>
<reference evidence="3 4" key="1">
    <citation type="submission" date="2024-03" db="EMBL/GenBank/DDBJ databases">
        <title>Mouse gut bacterial collection (mGBC) of GemPharmatech.</title>
        <authorList>
            <person name="He Y."/>
            <person name="Dong L."/>
            <person name="Wu D."/>
            <person name="Gao X."/>
            <person name="Lin Z."/>
        </authorList>
    </citation>
    <scope>NUCLEOTIDE SEQUENCE [LARGE SCALE GENOMIC DNA]</scope>
    <source>
        <strain evidence="3 4">20-218</strain>
    </source>
</reference>
<feature type="region of interest" description="Disordered" evidence="1">
    <location>
        <begin position="255"/>
        <end position="284"/>
    </location>
</feature>
<evidence type="ECO:0000256" key="2">
    <source>
        <dbReference type="SAM" id="Phobius"/>
    </source>
</evidence>
<comment type="caution">
    <text evidence="3">The sequence shown here is derived from an EMBL/GenBank/DDBJ whole genome shotgun (WGS) entry which is preliminary data.</text>
</comment>
<evidence type="ECO:0000313" key="4">
    <source>
        <dbReference type="Proteomes" id="UP001565242"/>
    </source>
</evidence>
<organism evidence="3 4">
    <name type="scientific">Lactococcus muris</name>
    <dbReference type="NCBI Taxonomy" id="2941330"/>
    <lineage>
        <taxon>Bacteria</taxon>
        <taxon>Bacillati</taxon>
        <taxon>Bacillota</taxon>
        <taxon>Bacilli</taxon>
        <taxon>Lactobacillales</taxon>
        <taxon>Streptococcaceae</taxon>
        <taxon>Lactococcus</taxon>
    </lineage>
</organism>
<keyword evidence="2" id="KW-1133">Transmembrane helix</keyword>
<feature type="compositionally biased region" description="Basic and acidic residues" evidence="1">
    <location>
        <begin position="267"/>
        <end position="278"/>
    </location>
</feature>
<keyword evidence="4" id="KW-1185">Reference proteome</keyword>
<protein>
    <submittedName>
        <fullName evidence="3">Uncharacterized protein</fullName>
    </submittedName>
</protein>
<proteinExistence type="predicted"/>
<evidence type="ECO:0000313" key="3">
    <source>
        <dbReference type="EMBL" id="MEY8537351.1"/>
    </source>
</evidence>
<dbReference type="RefSeq" id="WP_369917782.1">
    <property type="nucleotide sequence ID" value="NZ_JBCLSQ010000004.1"/>
</dbReference>
<name>A0ABV4D6G0_9LACT</name>
<feature type="transmembrane region" description="Helical" evidence="2">
    <location>
        <begin position="36"/>
        <end position="62"/>
    </location>
</feature>
<feature type="transmembrane region" description="Helical" evidence="2">
    <location>
        <begin position="140"/>
        <end position="160"/>
    </location>
</feature>
<accession>A0ABV4D6G0</accession>
<feature type="transmembrane region" description="Helical" evidence="2">
    <location>
        <begin position="82"/>
        <end position="99"/>
    </location>
</feature>